<keyword evidence="5" id="KW-0614">Plasmid</keyword>
<dbReference type="Gene3D" id="1.20.120.530">
    <property type="entry name" value="GntR ligand-binding domain-like"/>
    <property type="match status" value="1"/>
</dbReference>
<dbReference type="PANTHER" id="PTHR43537:SF5">
    <property type="entry name" value="UXU OPERON TRANSCRIPTIONAL REGULATOR"/>
    <property type="match status" value="1"/>
</dbReference>
<dbReference type="InterPro" id="IPR011711">
    <property type="entry name" value="GntR_C"/>
</dbReference>
<evidence type="ECO:0000256" key="1">
    <source>
        <dbReference type="ARBA" id="ARBA00023015"/>
    </source>
</evidence>
<dbReference type="InterPro" id="IPR000524">
    <property type="entry name" value="Tscrpt_reg_HTH_GntR"/>
</dbReference>
<evidence type="ECO:0000313" key="6">
    <source>
        <dbReference type="Proteomes" id="UP000663946"/>
    </source>
</evidence>
<dbReference type="SMART" id="SM00895">
    <property type="entry name" value="FCD"/>
    <property type="match status" value="1"/>
</dbReference>
<dbReference type="InterPro" id="IPR036390">
    <property type="entry name" value="WH_DNA-bd_sf"/>
</dbReference>
<organism evidence="5 6">
    <name type="scientific">Agrobacterium tumefaciens</name>
    <dbReference type="NCBI Taxonomy" id="358"/>
    <lineage>
        <taxon>Bacteria</taxon>
        <taxon>Pseudomonadati</taxon>
        <taxon>Pseudomonadota</taxon>
        <taxon>Alphaproteobacteria</taxon>
        <taxon>Hyphomicrobiales</taxon>
        <taxon>Rhizobiaceae</taxon>
        <taxon>Rhizobium/Agrobacterium group</taxon>
        <taxon>Agrobacterium</taxon>
        <taxon>Agrobacterium tumefaciens complex</taxon>
    </lineage>
</organism>
<keyword evidence="2" id="KW-0238">DNA-binding</keyword>
<sequence length="252" mass="28263">MAGRKRKTAPARDGTLTAESDVRKKKVPLVAQAYEAIKEKIITLHFLPGQYLNEAAICAQLELGRTPVHQALQRLELEGMVEVLPRKGIIVQPDSLSEIIKILDSRLTVEPELARGAARRVASGDASSETLMKLKAIATATDAHKNPPDIASFTANDRWFHRELAELSGNEVMRDFSVKLHERSTRFWYLNLWQTIDVPATNRQHAEIAEAVIAGNEEDAAERMRIHILALREKLLKLQKSSPNAFRSTFIQ</sequence>
<evidence type="ECO:0000313" key="5">
    <source>
        <dbReference type="EMBL" id="QTG16913.1"/>
    </source>
</evidence>
<dbReference type="InterPro" id="IPR036388">
    <property type="entry name" value="WH-like_DNA-bd_sf"/>
</dbReference>
<name>A0AAJ4N836_AGRTU</name>
<accession>A0AAJ4N836</accession>
<dbReference type="InterPro" id="IPR008920">
    <property type="entry name" value="TF_FadR/GntR_C"/>
</dbReference>
<dbReference type="SMART" id="SM00345">
    <property type="entry name" value="HTH_GNTR"/>
    <property type="match status" value="1"/>
</dbReference>
<dbReference type="Pfam" id="PF07729">
    <property type="entry name" value="FCD"/>
    <property type="match status" value="1"/>
</dbReference>
<dbReference type="GO" id="GO:0003677">
    <property type="term" value="F:DNA binding"/>
    <property type="evidence" value="ECO:0007669"/>
    <property type="project" value="UniProtKB-KW"/>
</dbReference>
<dbReference type="PANTHER" id="PTHR43537">
    <property type="entry name" value="TRANSCRIPTIONAL REGULATOR, GNTR FAMILY"/>
    <property type="match status" value="1"/>
</dbReference>
<dbReference type="AlphaFoldDB" id="A0AAJ4N836"/>
<evidence type="ECO:0000259" key="4">
    <source>
        <dbReference type="PROSITE" id="PS50949"/>
    </source>
</evidence>
<dbReference type="PROSITE" id="PS50949">
    <property type="entry name" value="HTH_GNTR"/>
    <property type="match status" value="1"/>
</dbReference>
<proteinExistence type="predicted"/>
<dbReference type="Proteomes" id="UP000663946">
    <property type="component" value="Plasmid pQ15_94_2"/>
</dbReference>
<dbReference type="Pfam" id="PF00392">
    <property type="entry name" value="GntR"/>
    <property type="match status" value="1"/>
</dbReference>
<reference evidence="5" key="1">
    <citation type="submission" date="2020-02" db="EMBL/GenBank/DDBJ databases">
        <title>Unexpected conservation and global transmission of agrobacterial virulence plasmids.</title>
        <authorList>
            <person name="Weisberg A.J."/>
            <person name="Davis E.W. II"/>
            <person name="Tabima J.R."/>
            <person name="Belcher M.S."/>
            <person name="Miller M."/>
            <person name="Kuo C.-H."/>
            <person name="Loper J.E."/>
            <person name="Grunwald N.J."/>
            <person name="Putnam M.L."/>
            <person name="Chang J.H."/>
        </authorList>
    </citation>
    <scope>NUCLEOTIDE SEQUENCE</scope>
    <source>
        <strain evidence="5">Q15/94</strain>
        <plasmid evidence="5">pQ15_94_2</plasmid>
    </source>
</reference>
<evidence type="ECO:0000256" key="2">
    <source>
        <dbReference type="ARBA" id="ARBA00023125"/>
    </source>
</evidence>
<dbReference type="SUPFAM" id="SSF48008">
    <property type="entry name" value="GntR ligand-binding domain-like"/>
    <property type="match status" value="1"/>
</dbReference>
<dbReference type="RefSeq" id="WP_333722705.1">
    <property type="nucleotide sequence ID" value="NZ_CP049219.1"/>
</dbReference>
<dbReference type="SUPFAM" id="SSF46785">
    <property type="entry name" value="Winged helix' DNA-binding domain"/>
    <property type="match status" value="1"/>
</dbReference>
<dbReference type="CDD" id="cd07377">
    <property type="entry name" value="WHTH_GntR"/>
    <property type="match status" value="1"/>
</dbReference>
<dbReference type="GO" id="GO:0003700">
    <property type="term" value="F:DNA-binding transcription factor activity"/>
    <property type="evidence" value="ECO:0007669"/>
    <property type="project" value="InterPro"/>
</dbReference>
<evidence type="ECO:0000256" key="3">
    <source>
        <dbReference type="ARBA" id="ARBA00023163"/>
    </source>
</evidence>
<keyword evidence="3" id="KW-0804">Transcription</keyword>
<dbReference type="EMBL" id="CP049219">
    <property type="protein sequence ID" value="QTG16913.1"/>
    <property type="molecule type" value="Genomic_DNA"/>
</dbReference>
<keyword evidence="1" id="KW-0805">Transcription regulation</keyword>
<geneLocation type="plasmid" evidence="5 6">
    <name>pQ15_94_2</name>
</geneLocation>
<protein>
    <submittedName>
        <fullName evidence="5">GntR family transcriptional regulator</fullName>
    </submittedName>
</protein>
<gene>
    <name evidence="5" type="ORF">G6M86_26775</name>
</gene>
<feature type="domain" description="HTH gntR-type" evidence="4">
    <location>
        <begin position="27"/>
        <end position="94"/>
    </location>
</feature>
<dbReference type="Gene3D" id="1.10.10.10">
    <property type="entry name" value="Winged helix-like DNA-binding domain superfamily/Winged helix DNA-binding domain"/>
    <property type="match status" value="1"/>
</dbReference>